<proteinExistence type="predicted"/>
<dbReference type="KEGG" id="shun:DWB77_06105"/>
<dbReference type="EMBL" id="CP032698">
    <property type="protein sequence ID" value="AYG83903.1"/>
    <property type="molecule type" value="Genomic_DNA"/>
</dbReference>
<dbReference type="OrthoDB" id="4350218at2"/>
<keyword evidence="1" id="KW-0812">Transmembrane</keyword>
<keyword evidence="3" id="KW-1185">Reference proteome</keyword>
<evidence type="ECO:0000256" key="1">
    <source>
        <dbReference type="SAM" id="Phobius"/>
    </source>
</evidence>
<reference evidence="2 3" key="1">
    <citation type="submission" date="2018-10" db="EMBL/GenBank/DDBJ databases">
        <title>Relationship between Morphology and Antimicrobial Activity in Streptomyces.</title>
        <authorList>
            <person name="Kang H.J."/>
            <person name="Kim S.B."/>
        </authorList>
    </citation>
    <scope>NUCLEOTIDE SEQUENCE [LARGE SCALE GENOMIC DNA]</scope>
    <source>
        <strain evidence="2 3">BH38</strain>
    </source>
</reference>
<dbReference type="Proteomes" id="UP000271554">
    <property type="component" value="Chromosome"/>
</dbReference>
<sequence length="193" mass="19829">MQNAAVPELAHTHARPLHWIATATAMAGVVALAGFLTPDAATASQTAAPGAGAPLTTVAAPDPGTVTYPLDCGNVGTVVEKQATGDLDGDGVPETVAVVHCKAGGGTPPHGVYVLTRPALKGAPPRLVATLLDPEDRRTVTDFAVHDGVVAATLLGYSSDDVPRFRPDVRQDVKWRWRGGKFVRSTGAAARGV</sequence>
<protein>
    <recommendedName>
        <fullName evidence="4">Secreted protein</fullName>
    </recommendedName>
</protein>
<dbReference type="AlphaFoldDB" id="A0A387HNI2"/>
<keyword evidence="1" id="KW-0472">Membrane</keyword>
<evidence type="ECO:0000313" key="3">
    <source>
        <dbReference type="Proteomes" id="UP000271554"/>
    </source>
</evidence>
<accession>A0A387HNI2</accession>
<dbReference type="RefSeq" id="WP_120724964.1">
    <property type="nucleotide sequence ID" value="NZ_CP032698.1"/>
</dbReference>
<evidence type="ECO:0008006" key="4">
    <source>
        <dbReference type="Google" id="ProtNLM"/>
    </source>
</evidence>
<organism evidence="2 3">
    <name type="scientific">Streptomyces hundungensis</name>
    <dbReference type="NCBI Taxonomy" id="1077946"/>
    <lineage>
        <taxon>Bacteria</taxon>
        <taxon>Bacillati</taxon>
        <taxon>Actinomycetota</taxon>
        <taxon>Actinomycetes</taxon>
        <taxon>Kitasatosporales</taxon>
        <taxon>Streptomycetaceae</taxon>
        <taxon>Streptomyces</taxon>
    </lineage>
</organism>
<keyword evidence="1" id="KW-1133">Transmembrane helix</keyword>
<gene>
    <name evidence="2" type="ORF">DWB77_06105</name>
</gene>
<feature type="transmembrane region" description="Helical" evidence="1">
    <location>
        <begin position="17"/>
        <end position="36"/>
    </location>
</feature>
<name>A0A387HNI2_9ACTN</name>
<evidence type="ECO:0000313" key="2">
    <source>
        <dbReference type="EMBL" id="AYG83903.1"/>
    </source>
</evidence>